<evidence type="ECO:0000313" key="2">
    <source>
        <dbReference type="Proteomes" id="UP000479756"/>
    </source>
</evidence>
<dbReference type="PANTHER" id="PTHR43179:SF7">
    <property type="entry name" value="RHAMNOSYLTRANSFERASE WBBL"/>
    <property type="match status" value="1"/>
</dbReference>
<protein>
    <submittedName>
        <fullName evidence="1">Glycosyltransferase family 2 protein</fullName>
    </submittedName>
</protein>
<dbReference type="CDD" id="cd04186">
    <property type="entry name" value="GT_2_like_c"/>
    <property type="match status" value="1"/>
</dbReference>
<keyword evidence="1" id="KW-0808">Transferase</keyword>
<accession>A0A7C9TQI8</accession>
<dbReference type="SUPFAM" id="SSF53448">
    <property type="entry name" value="Nucleotide-diphospho-sugar transferases"/>
    <property type="match status" value="1"/>
</dbReference>
<evidence type="ECO:0000313" key="1">
    <source>
        <dbReference type="EMBL" id="NEM91338.1"/>
    </source>
</evidence>
<gene>
    <name evidence="1" type="ORF">G3T37_08195</name>
</gene>
<sequence length="284" mass="31816">MARIAALVVAYFSADDVRELAANLAAPEITGPHHVDVYVIDNSEDAAELDRLRAVAGVARLEPSRGNVGYGAGMNALAEALDEPYDWIMICNPDIRFEAGSIDALVRATDAHPDAALWGPRLVGDDGLVYPSARAFPSIRTGVGHALFANIWRTNPWTLRYHQSRDLSPSEDSVVDWVSGACMLVRPEAFRAVGGFDDSYFMYFEDVDLAWRLAARGWRAVYVPRAHILHSGAKSTSRQASYMRQIHHQSAQRYLSRKYAGWHLAPVRLVLRIGLWFRREFLHR</sequence>
<dbReference type="Pfam" id="PF13641">
    <property type="entry name" value="Glyco_tranf_2_3"/>
    <property type="match status" value="1"/>
</dbReference>
<dbReference type="AlphaFoldDB" id="A0A7C9TQI8"/>
<name>A0A7C9TQI8_9MICO</name>
<dbReference type="EMBL" id="JAAGWZ010000002">
    <property type="protein sequence ID" value="NEM91338.1"/>
    <property type="molecule type" value="Genomic_DNA"/>
</dbReference>
<dbReference type="RefSeq" id="WP_163473006.1">
    <property type="nucleotide sequence ID" value="NZ_JAAGWZ010000002.1"/>
</dbReference>
<keyword evidence="2" id="KW-1185">Reference proteome</keyword>
<dbReference type="InterPro" id="IPR029044">
    <property type="entry name" value="Nucleotide-diphossugar_trans"/>
</dbReference>
<dbReference type="Proteomes" id="UP000479756">
    <property type="component" value="Unassembled WGS sequence"/>
</dbReference>
<proteinExistence type="predicted"/>
<dbReference type="GO" id="GO:0016740">
    <property type="term" value="F:transferase activity"/>
    <property type="evidence" value="ECO:0007669"/>
    <property type="project" value="UniProtKB-KW"/>
</dbReference>
<comment type="caution">
    <text evidence="1">The sequence shown here is derived from an EMBL/GenBank/DDBJ whole genome shotgun (WGS) entry which is preliminary data.</text>
</comment>
<organism evidence="1 2">
    <name type="scientific">Galbitalea soli</name>
    <dbReference type="NCBI Taxonomy" id="1268042"/>
    <lineage>
        <taxon>Bacteria</taxon>
        <taxon>Bacillati</taxon>
        <taxon>Actinomycetota</taxon>
        <taxon>Actinomycetes</taxon>
        <taxon>Micrococcales</taxon>
        <taxon>Microbacteriaceae</taxon>
        <taxon>Galbitalea</taxon>
    </lineage>
</organism>
<reference evidence="1 2" key="1">
    <citation type="journal article" date="2014" name="Int. J. Syst. Evol. Microbiol.">
        <title>Description of Galbitalea soli gen. nov., sp. nov., and Frondihabitans sucicola sp. nov.</title>
        <authorList>
            <person name="Kim S.J."/>
            <person name="Lim J.M."/>
            <person name="Ahn J.H."/>
            <person name="Weon H.Y."/>
            <person name="Hamada M."/>
            <person name="Suzuki K."/>
            <person name="Ahn T.Y."/>
            <person name="Kwon S.W."/>
        </authorList>
    </citation>
    <scope>NUCLEOTIDE SEQUENCE [LARGE SCALE GENOMIC DNA]</scope>
    <source>
        <strain evidence="1 2">NBRC 108727</strain>
    </source>
</reference>
<dbReference type="PANTHER" id="PTHR43179">
    <property type="entry name" value="RHAMNOSYLTRANSFERASE WBBL"/>
    <property type="match status" value="1"/>
</dbReference>
<dbReference type="Gene3D" id="3.90.550.10">
    <property type="entry name" value="Spore Coat Polysaccharide Biosynthesis Protein SpsA, Chain A"/>
    <property type="match status" value="1"/>
</dbReference>